<dbReference type="SUPFAM" id="SSF81301">
    <property type="entry name" value="Nucleotidyltransferase"/>
    <property type="match status" value="1"/>
</dbReference>
<feature type="domain" description="ACT" evidence="2">
    <location>
        <begin position="666"/>
        <end position="738"/>
    </location>
</feature>
<dbReference type="Gene3D" id="3.10.20.30">
    <property type="match status" value="1"/>
</dbReference>
<dbReference type="Pfam" id="PF13328">
    <property type="entry name" value="HD_4"/>
    <property type="match status" value="1"/>
</dbReference>
<name>A0A413VMD8_9BACE</name>
<dbReference type="InterPro" id="IPR045865">
    <property type="entry name" value="ACT-like_dom_sf"/>
</dbReference>
<dbReference type="RefSeq" id="WP_122201657.1">
    <property type="nucleotide sequence ID" value="NZ_CABJFV010000008.1"/>
</dbReference>
<dbReference type="GO" id="GO:0016787">
    <property type="term" value="F:hydrolase activity"/>
    <property type="evidence" value="ECO:0007669"/>
    <property type="project" value="UniProtKB-KW"/>
</dbReference>
<evidence type="ECO:0000259" key="2">
    <source>
        <dbReference type="PROSITE" id="PS51671"/>
    </source>
</evidence>
<dbReference type="NCBIfam" id="TIGR00691">
    <property type="entry name" value="spoT_relA"/>
    <property type="match status" value="1"/>
</dbReference>
<reference evidence="4 5" key="1">
    <citation type="submission" date="2018-08" db="EMBL/GenBank/DDBJ databases">
        <title>A genome reference for cultivated species of the human gut microbiota.</title>
        <authorList>
            <person name="Zou Y."/>
            <person name="Xue W."/>
            <person name="Luo G."/>
        </authorList>
    </citation>
    <scope>NUCLEOTIDE SEQUENCE [LARGE SCALE GENOMIC DNA]</scope>
    <source>
        <strain evidence="4 5">AM40-30BH</strain>
    </source>
</reference>
<keyword evidence="4" id="KW-0378">Hydrolase</keyword>
<dbReference type="Pfam" id="PF04607">
    <property type="entry name" value="RelA_SpoT"/>
    <property type="match status" value="1"/>
</dbReference>
<dbReference type="Gene3D" id="3.30.70.260">
    <property type="match status" value="1"/>
</dbReference>
<evidence type="ECO:0000256" key="1">
    <source>
        <dbReference type="RuleBase" id="RU003847"/>
    </source>
</evidence>
<dbReference type="InterPro" id="IPR012675">
    <property type="entry name" value="Beta-grasp_dom_sf"/>
</dbReference>
<evidence type="ECO:0000313" key="5">
    <source>
        <dbReference type="Proteomes" id="UP000284379"/>
    </source>
</evidence>
<evidence type="ECO:0000259" key="3">
    <source>
        <dbReference type="PROSITE" id="PS51880"/>
    </source>
</evidence>
<dbReference type="Pfam" id="PF19296">
    <property type="entry name" value="RelA_AH_RIS"/>
    <property type="match status" value="1"/>
</dbReference>
<dbReference type="SUPFAM" id="SSF109604">
    <property type="entry name" value="HD-domain/PDEase-like"/>
    <property type="match status" value="1"/>
</dbReference>
<gene>
    <name evidence="4" type="ORF">DW888_12285</name>
</gene>
<dbReference type="EMBL" id="QSGO01000008">
    <property type="protein sequence ID" value="RHB34731.1"/>
    <property type="molecule type" value="Genomic_DNA"/>
</dbReference>
<protein>
    <submittedName>
        <fullName evidence="4">Bifunctional (P)ppGpp synthetase/guanosine-3',5'-bis(Diphosphate) 3'-pyrophosphohydrolase</fullName>
    </submittedName>
</protein>
<dbReference type="Proteomes" id="UP000284379">
    <property type="component" value="Unassembled WGS sequence"/>
</dbReference>
<feature type="domain" description="TGS" evidence="3">
    <location>
        <begin position="403"/>
        <end position="464"/>
    </location>
</feature>
<dbReference type="SUPFAM" id="SSF55021">
    <property type="entry name" value="ACT-like"/>
    <property type="match status" value="1"/>
</dbReference>
<dbReference type="AlphaFoldDB" id="A0A413VMD8"/>
<comment type="function">
    <text evidence="1">In eubacteria ppGpp (guanosine 3'-diphosphate 5'-diphosphate) is a mediator of the stringent response that coordinates a variety of cellular activities in response to changes in nutritional abundance.</text>
</comment>
<comment type="caution">
    <text evidence="4">The sequence shown here is derived from an EMBL/GenBank/DDBJ whole genome shotgun (WGS) entry which is preliminary data.</text>
</comment>
<dbReference type="InterPro" id="IPR033655">
    <property type="entry name" value="TGS_RelA/SpoT"/>
</dbReference>
<dbReference type="PANTHER" id="PTHR21262">
    <property type="entry name" value="GUANOSINE-3',5'-BIS DIPHOSPHATE 3'-PYROPHOSPHOHYDROLASE"/>
    <property type="match status" value="1"/>
</dbReference>
<dbReference type="GO" id="GO:0005886">
    <property type="term" value="C:plasma membrane"/>
    <property type="evidence" value="ECO:0007669"/>
    <property type="project" value="TreeGrafter"/>
</dbReference>
<accession>A0A413VMD8</accession>
<dbReference type="SUPFAM" id="SSF81271">
    <property type="entry name" value="TGS-like"/>
    <property type="match status" value="1"/>
</dbReference>
<dbReference type="InterPro" id="IPR045600">
    <property type="entry name" value="RelA/SpoT_AH_RIS"/>
</dbReference>
<dbReference type="CDD" id="cd05399">
    <property type="entry name" value="NT_Rel-Spo_like"/>
    <property type="match status" value="1"/>
</dbReference>
<dbReference type="InterPro" id="IPR043519">
    <property type="entry name" value="NT_sf"/>
</dbReference>
<sequence length="738" mass="84520">MEDISFFTEKEKAELFALYKRLIRSAGESITKDDTRKLKKYLIHAAQCNSLRRNNFGMNPVIRDLQTAVIVADEIGMKGSCLIGIMLHEIVKNNVLSPATVRSEFGEDVSSIITGLVKTNELYAKSPAIESENFRNLLLSFAEDMRVILIMIADRVNVMRQIKDSENEEDRIKVANEAAYLYAPLAHKLGLYKLKSELEDLSLKYIHRDTYYFIKDKLNETKASRDKYIAAFIEPIQKKVKEAGLKFDIKGRTKSIHSIWNKIQKQKTPFEGIYDLFAIRIILDSDPDKEKQECWQAYSIVTDMYQPNPKRLRDWLSIPKSNGYESLHITVMGPEGKWVEVQIRTRRMDEIAERGLAAHWRYKGIKGETGLDEWLTSVREALENPDNDSMKVMDQFKMDLYEDEVFVFTPKGDLFKLAKGATVLDFAFHIHSKLGCKCIGAKVNGKNAQLKQKLNSGDQVEIMTSNTQTPKQDWLNIVTTSKARTKIRQALKEMVARQHDFAKETLERKFKNRKMEYDEGTMMRLIKRLGYKVVTEFYQAIADGTLDVNDLLDKYIEQQKRDNDTHDEIVYRSAEGYNLQNQIEETNGKEDVLVIDQNLKGLEFKLAKCCNPIYGDEVFGFVTVSGGIKIHRMDCPNADQMRERFGYRIVKARWAGKSQGTQYPITLRVVGHDDIGIVTNITSIISKENNITLRSIGIDSHDGLFSGTMTIMVGDTGRLEALIKKLRTVKGVKQVSRN</sequence>
<dbReference type="Pfam" id="PF02824">
    <property type="entry name" value="TGS"/>
    <property type="match status" value="1"/>
</dbReference>
<dbReference type="InterPro" id="IPR004095">
    <property type="entry name" value="TGS"/>
</dbReference>
<dbReference type="CDD" id="cd04876">
    <property type="entry name" value="ACT_RelA-SpoT"/>
    <property type="match status" value="1"/>
</dbReference>
<evidence type="ECO:0000313" key="4">
    <source>
        <dbReference type="EMBL" id="RHB34731.1"/>
    </source>
</evidence>
<dbReference type="PROSITE" id="PS51671">
    <property type="entry name" value="ACT"/>
    <property type="match status" value="1"/>
</dbReference>
<dbReference type="Pfam" id="PF13291">
    <property type="entry name" value="ACT_4"/>
    <property type="match status" value="1"/>
</dbReference>
<comment type="similarity">
    <text evidence="1">Belongs to the relA/spoT family.</text>
</comment>
<dbReference type="InterPro" id="IPR012676">
    <property type="entry name" value="TGS-like"/>
</dbReference>
<dbReference type="SMART" id="SM00954">
    <property type="entry name" value="RelA_SpoT"/>
    <property type="match status" value="1"/>
</dbReference>
<dbReference type="Gene3D" id="3.30.460.10">
    <property type="entry name" value="Beta Polymerase, domain 2"/>
    <property type="match status" value="1"/>
</dbReference>
<dbReference type="PROSITE" id="PS51880">
    <property type="entry name" value="TGS"/>
    <property type="match status" value="1"/>
</dbReference>
<dbReference type="InterPro" id="IPR007685">
    <property type="entry name" value="RelA_SpoT"/>
</dbReference>
<dbReference type="FunFam" id="3.10.20.30:FF:000002">
    <property type="entry name" value="GTP pyrophosphokinase (RelA/SpoT)"/>
    <property type="match status" value="1"/>
</dbReference>
<dbReference type="InterPro" id="IPR002912">
    <property type="entry name" value="ACT_dom"/>
</dbReference>
<dbReference type="CDD" id="cd01668">
    <property type="entry name" value="TGS_RSH"/>
    <property type="match status" value="1"/>
</dbReference>
<dbReference type="PANTHER" id="PTHR21262:SF31">
    <property type="entry name" value="GTP PYROPHOSPHOKINASE"/>
    <property type="match status" value="1"/>
</dbReference>
<dbReference type="InterPro" id="IPR004811">
    <property type="entry name" value="RelA/Spo_fam"/>
</dbReference>
<dbReference type="GO" id="GO:0015969">
    <property type="term" value="P:guanosine tetraphosphate metabolic process"/>
    <property type="evidence" value="ECO:0007669"/>
    <property type="project" value="InterPro"/>
</dbReference>
<proteinExistence type="inferred from homology"/>
<dbReference type="Gene3D" id="1.10.3210.10">
    <property type="entry name" value="Hypothetical protein af1432"/>
    <property type="match status" value="1"/>
</dbReference>
<organism evidence="4 5">
    <name type="scientific">Bacteroides nordii</name>
    <dbReference type="NCBI Taxonomy" id="291645"/>
    <lineage>
        <taxon>Bacteria</taxon>
        <taxon>Pseudomonadati</taxon>
        <taxon>Bacteroidota</taxon>
        <taxon>Bacteroidia</taxon>
        <taxon>Bacteroidales</taxon>
        <taxon>Bacteroidaceae</taxon>
        <taxon>Bacteroides</taxon>
    </lineage>
</organism>